<dbReference type="InterPro" id="IPR004101">
    <property type="entry name" value="Mur_ligase_C"/>
</dbReference>
<dbReference type="AlphaFoldDB" id="A0A521C439"/>
<dbReference type="InterPro" id="IPR036615">
    <property type="entry name" value="Mur_ligase_C_dom_sf"/>
</dbReference>
<accession>A0A521C439</accession>
<evidence type="ECO:0000313" key="18">
    <source>
        <dbReference type="EMBL" id="SMO54246.1"/>
    </source>
</evidence>
<comment type="catalytic activity">
    <reaction evidence="13 14">
        <text>UDP-N-acetyl-alpha-D-muramate + L-alanine + ATP = UDP-N-acetyl-alpha-D-muramoyl-L-alanine + ADP + phosphate + H(+)</text>
        <dbReference type="Rhea" id="RHEA:23372"/>
        <dbReference type="ChEBI" id="CHEBI:15378"/>
        <dbReference type="ChEBI" id="CHEBI:30616"/>
        <dbReference type="ChEBI" id="CHEBI:43474"/>
        <dbReference type="ChEBI" id="CHEBI:57972"/>
        <dbReference type="ChEBI" id="CHEBI:70757"/>
        <dbReference type="ChEBI" id="CHEBI:83898"/>
        <dbReference type="ChEBI" id="CHEBI:456216"/>
        <dbReference type="EC" id="6.3.2.8"/>
    </reaction>
</comment>
<dbReference type="Pfam" id="PF02875">
    <property type="entry name" value="Mur_ligase_C"/>
    <property type="match status" value="1"/>
</dbReference>
<dbReference type="SUPFAM" id="SSF53244">
    <property type="entry name" value="MurD-like peptide ligases, peptide-binding domain"/>
    <property type="match status" value="1"/>
</dbReference>
<reference evidence="18 19" key="1">
    <citation type="submission" date="2017-05" db="EMBL/GenBank/DDBJ databases">
        <authorList>
            <person name="Varghese N."/>
            <person name="Submissions S."/>
        </authorList>
    </citation>
    <scope>NUCLEOTIDE SEQUENCE [LARGE SCALE GENOMIC DNA]</scope>
    <source>
        <strain evidence="18 19">DSM 27040</strain>
    </source>
</reference>
<keyword evidence="12 14" id="KW-0961">Cell wall biogenesis/degradation</keyword>
<comment type="similarity">
    <text evidence="14">Belongs to the MurCDEF family.</text>
</comment>
<dbReference type="GO" id="GO:0051301">
    <property type="term" value="P:cell division"/>
    <property type="evidence" value="ECO:0007669"/>
    <property type="project" value="UniProtKB-KW"/>
</dbReference>
<proteinExistence type="inferred from homology"/>
<name>A0A521C439_SACCC</name>
<dbReference type="EMBL" id="FXTB01000002">
    <property type="protein sequence ID" value="SMO54246.1"/>
    <property type="molecule type" value="Genomic_DNA"/>
</dbReference>
<comment type="subcellular location">
    <subcellularLocation>
        <location evidence="1 14">Cytoplasm</location>
    </subcellularLocation>
</comment>
<dbReference type="InterPro" id="IPR050061">
    <property type="entry name" value="MurCDEF_pg_biosynth"/>
</dbReference>
<dbReference type="GO" id="GO:0071555">
    <property type="term" value="P:cell wall organization"/>
    <property type="evidence" value="ECO:0007669"/>
    <property type="project" value="UniProtKB-KW"/>
</dbReference>
<dbReference type="HAMAP" id="MF_00046">
    <property type="entry name" value="MurC"/>
    <property type="match status" value="1"/>
</dbReference>
<evidence type="ECO:0000256" key="4">
    <source>
        <dbReference type="ARBA" id="ARBA00022490"/>
    </source>
</evidence>
<dbReference type="EC" id="6.3.2.8" evidence="3 14"/>
<dbReference type="SUPFAM" id="SSF51984">
    <property type="entry name" value="MurCD N-terminal domain"/>
    <property type="match status" value="1"/>
</dbReference>
<dbReference type="GO" id="GO:0009252">
    <property type="term" value="P:peptidoglycan biosynthetic process"/>
    <property type="evidence" value="ECO:0007669"/>
    <property type="project" value="UniProtKB-UniRule"/>
</dbReference>
<evidence type="ECO:0000256" key="10">
    <source>
        <dbReference type="ARBA" id="ARBA00022984"/>
    </source>
</evidence>
<dbReference type="SUPFAM" id="SSF53623">
    <property type="entry name" value="MurD-like peptide ligases, catalytic domain"/>
    <property type="match status" value="1"/>
</dbReference>
<dbReference type="GO" id="GO:0008763">
    <property type="term" value="F:UDP-N-acetylmuramate-L-alanine ligase activity"/>
    <property type="evidence" value="ECO:0007669"/>
    <property type="project" value="UniProtKB-UniRule"/>
</dbReference>
<keyword evidence="9 14" id="KW-0133">Cell shape</keyword>
<dbReference type="RefSeq" id="WP_142532670.1">
    <property type="nucleotide sequence ID" value="NZ_FXTB01000002.1"/>
</dbReference>
<keyword evidence="4 14" id="KW-0963">Cytoplasm</keyword>
<dbReference type="PANTHER" id="PTHR43445">
    <property type="entry name" value="UDP-N-ACETYLMURAMATE--L-ALANINE LIGASE-RELATED"/>
    <property type="match status" value="1"/>
</dbReference>
<evidence type="ECO:0000256" key="2">
    <source>
        <dbReference type="ARBA" id="ARBA00004752"/>
    </source>
</evidence>
<dbReference type="InterPro" id="IPR005758">
    <property type="entry name" value="UDP-N-AcMur_Ala_ligase_MurC"/>
</dbReference>
<dbReference type="Proteomes" id="UP000319040">
    <property type="component" value="Unassembled WGS sequence"/>
</dbReference>
<evidence type="ECO:0000256" key="5">
    <source>
        <dbReference type="ARBA" id="ARBA00022598"/>
    </source>
</evidence>
<feature type="domain" description="Mur ligase C-terminal" evidence="16">
    <location>
        <begin position="318"/>
        <end position="443"/>
    </location>
</feature>
<dbReference type="UniPathway" id="UPA00219"/>
<dbReference type="GO" id="GO:0005524">
    <property type="term" value="F:ATP binding"/>
    <property type="evidence" value="ECO:0007669"/>
    <property type="project" value="UniProtKB-UniRule"/>
</dbReference>
<dbReference type="Gene3D" id="3.40.50.720">
    <property type="entry name" value="NAD(P)-binding Rossmann-like Domain"/>
    <property type="match status" value="1"/>
</dbReference>
<dbReference type="Pfam" id="PF01225">
    <property type="entry name" value="Mur_ligase"/>
    <property type="match status" value="1"/>
</dbReference>
<evidence type="ECO:0000256" key="7">
    <source>
        <dbReference type="ARBA" id="ARBA00022741"/>
    </source>
</evidence>
<dbReference type="Gene3D" id="3.40.1190.10">
    <property type="entry name" value="Mur-like, catalytic domain"/>
    <property type="match status" value="1"/>
</dbReference>
<keyword evidence="6 14" id="KW-0132">Cell division</keyword>
<keyword evidence="7 14" id="KW-0547">Nucleotide-binding</keyword>
<feature type="binding site" evidence="14">
    <location>
        <begin position="119"/>
        <end position="125"/>
    </location>
    <ligand>
        <name>ATP</name>
        <dbReference type="ChEBI" id="CHEBI:30616"/>
    </ligand>
</feature>
<dbReference type="PANTHER" id="PTHR43445:SF3">
    <property type="entry name" value="UDP-N-ACETYLMURAMATE--L-ALANINE LIGASE"/>
    <property type="match status" value="1"/>
</dbReference>
<dbReference type="InterPro" id="IPR000713">
    <property type="entry name" value="Mur_ligase_N"/>
</dbReference>
<keyword evidence="10 14" id="KW-0573">Peptidoglycan synthesis</keyword>
<keyword evidence="11 14" id="KW-0131">Cell cycle</keyword>
<dbReference type="GO" id="GO:0008360">
    <property type="term" value="P:regulation of cell shape"/>
    <property type="evidence" value="ECO:0007669"/>
    <property type="project" value="UniProtKB-KW"/>
</dbReference>
<evidence type="ECO:0000259" key="17">
    <source>
        <dbReference type="Pfam" id="PF08245"/>
    </source>
</evidence>
<comment type="function">
    <text evidence="14">Cell wall formation.</text>
</comment>
<evidence type="ECO:0000256" key="8">
    <source>
        <dbReference type="ARBA" id="ARBA00022840"/>
    </source>
</evidence>
<keyword evidence="5 14" id="KW-0436">Ligase</keyword>
<evidence type="ECO:0000256" key="11">
    <source>
        <dbReference type="ARBA" id="ARBA00023306"/>
    </source>
</evidence>
<evidence type="ECO:0000256" key="1">
    <source>
        <dbReference type="ARBA" id="ARBA00004496"/>
    </source>
</evidence>
<dbReference type="Gene3D" id="3.90.190.20">
    <property type="entry name" value="Mur ligase, C-terminal domain"/>
    <property type="match status" value="1"/>
</dbReference>
<dbReference type="Pfam" id="PF08245">
    <property type="entry name" value="Mur_ligase_M"/>
    <property type="match status" value="1"/>
</dbReference>
<evidence type="ECO:0000256" key="13">
    <source>
        <dbReference type="ARBA" id="ARBA00047833"/>
    </source>
</evidence>
<protein>
    <recommendedName>
        <fullName evidence="3 14">UDP-N-acetylmuramate--L-alanine ligase</fullName>
        <ecNumber evidence="3 14">6.3.2.8</ecNumber>
    </recommendedName>
    <alternativeName>
        <fullName evidence="14">UDP-N-acetylmuramoyl-L-alanine synthetase</fullName>
    </alternativeName>
</protein>
<gene>
    <name evidence="14" type="primary">murC</name>
    <name evidence="18" type="ORF">SAMN06265379_102384</name>
</gene>
<sequence length="457" mass="50905">MDFKKINSVYFIGIGGIGMSALARYFKANGYAVAGYDLNPTLLTADMEKEGVDICFDDKVELIADEYRNQITTLVVYTPAIPANLKQLNYFKDNLFNVKKRSEVLGLLTHLQKGICVAGTHGKTTVSTMIAHLLKQSEVDCSAFLGGVSQNYKTNLLLSATSDFVVMEADEFDRSFLRLRPYLALITSADADHLDIYGDDTSVKESFREFAGLIKPGGILLSKKEIDLLFAVPDEVKHFSYSMDDSTADFYASNLHLIDGLYHFDLHTPQGLVTNITVGIPGLVNVENAIGACGAAYLAGVSEGAMRIAMPQFKGVRRRFEYRIKRDDLILIDDYAHHPEEIKATVTSVRALYPNKKLTGVFQPHLYSRTKDFHREFALSLSMLDELILLDIYPAREKPIVGVSAQMILDLVKLPVKVLSTKKELIEQIKNIKPEVLLMMGAGDIDKEIDKITESLK</sequence>
<dbReference type="InterPro" id="IPR036565">
    <property type="entry name" value="Mur-like_cat_sf"/>
</dbReference>
<evidence type="ECO:0000256" key="3">
    <source>
        <dbReference type="ARBA" id="ARBA00012211"/>
    </source>
</evidence>
<dbReference type="GO" id="GO:0005737">
    <property type="term" value="C:cytoplasm"/>
    <property type="evidence" value="ECO:0007669"/>
    <property type="project" value="UniProtKB-SubCell"/>
</dbReference>
<evidence type="ECO:0000313" key="19">
    <source>
        <dbReference type="Proteomes" id="UP000319040"/>
    </source>
</evidence>
<comment type="pathway">
    <text evidence="2 14">Cell wall biogenesis; peptidoglycan biosynthesis.</text>
</comment>
<organism evidence="18 19">
    <name type="scientific">Saccharicrinis carchari</name>
    <dbReference type="NCBI Taxonomy" id="1168039"/>
    <lineage>
        <taxon>Bacteria</taxon>
        <taxon>Pseudomonadati</taxon>
        <taxon>Bacteroidota</taxon>
        <taxon>Bacteroidia</taxon>
        <taxon>Marinilabiliales</taxon>
        <taxon>Marinilabiliaceae</taxon>
        <taxon>Saccharicrinis</taxon>
    </lineage>
</organism>
<evidence type="ECO:0000256" key="6">
    <source>
        <dbReference type="ARBA" id="ARBA00022618"/>
    </source>
</evidence>
<evidence type="ECO:0000256" key="14">
    <source>
        <dbReference type="HAMAP-Rule" id="MF_00046"/>
    </source>
</evidence>
<evidence type="ECO:0000259" key="15">
    <source>
        <dbReference type="Pfam" id="PF01225"/>
    </source>
</evidence>
<dbReference type="InterPro" id="IPR013221">
    <property type="entry name" value="Mur_ligase_cen"/>
</dbReference>
<keyword evidence="8 14" id="KW-0067">ATP-binding</keyword>
<feature type="domain" description="Mur ligase central" evidence="17">
    <location>
        <begin position="117"/>
        <end position="296"/>
    </location>
</feature>
<evidence type="ECO:0000259" key="16">
    <source>
        <dbReference type="Pfam" id="PF02875"/>
    </source>
</evidence>
<dbReference type="OrthoDB" id="9804126at2"/>
<feature type="domain" description="Mur ligase N-terminal catalytic" evidence="15">
    <location>
        <begin position="9"/>
        <end position="110"/>
    </location>
</feature>
<dbReference type="NCBIfam" id="TIGR01082">
    <property type="entry name" value="murC"/>
    <property type="match status" value="1"/>
</dbReference>
<keyword evidence="19" id="KW-1185">Reference proteome</keyword>
<evidence type="ECO:0000256" key="12">
    <source>
        <dbReference type="ARBA" id="ARBA00023316"/>
    </source>
</evidence>
<evidence type="ECO:0000256" key="9">
    <source>
        <dbReference type="ARBA" id="ARBA00022960"/>
    </source>
</evidence>